<dbReference type="RefSeq" id="WP_187716576.1">
    <property type="nucleotide sequence ID" value="NZ_JACTAH010000001.1"/>
</dbReference>
<keyword evidence="2" id="KW-0963">Cytoplasm</keyword>
<reference evidence="7" key="1">
    <citation type="submission" date="2023-07" db="EMBL/GenBank/DDBJ databases">
        <title>Thauera sp. CAU 1555 isolated from sand of Yaerae Beach.</title>
        <authorList>
            <person name="Kim W."/>
        </authorList>
    </citation>
    <scope>NUCLEOTIDE SEQUENCE [LARGE SCALE GENOMIC DNA]</scope>
    <source>
        <strain evidence="7">CAU 1555</strain>
    </source>
</reference>
<keyword evidence="6" id="KW-0282">Flagellum</keyword>
<evidence type="ECO:0000256" key="5">
    <source>
        <dbReference type="ARBA" id="ARBA00093797"/>
    </source>
</evidence>
<evidence type="ECO:0000256" key="1">
    <source>
        <dbReference type="ARBA" id="ARBA00004514"/>
    </source>
</evidence>
<dbReference type="InterPro" id="IPR008622">
    <property type="entry name" value="FliT"/>
</dbReference>
<gene>
    <name evidence="6" type="primary">fliT</name>
    <name evidence="6" type="ORF">IFO67_02515</name>
</gene>
<dbReference type="Proteomes" id="UP000603602">
    <property type="component" value="Unassembled WGS sequence"/>
</dbReference>
<comment type="subcellular location">
    <subcellularLocation>
        <location evidence="1">Cytoplasm</location>
        <location evidence="1">Cytosol</location>
    </subcellularLocation>
</comment>
<evidence type="ECO:0000313" key="7">
    <source>
        <dbReference type="Proteomes" id="UP000603602"/>
    </source>
</evidence>
<evidence type="ECO:0000256" key="4">
    <source>
        <dbReference type="ARBA" id="ARBA00023186"/>
    </source>
</evidence>
<dbReference type="EMBL" id="JACYTO010000001">
    <property type="protein sequence ID" value="MBD8501745.1"/>
    <property type="molecule type" value="Genomic_DNA"/>
</dbReference>
<evidence type="ECO:0000256" key="2">
    <source>
        <dbReference type="ARBA" id="ARBA00022490"/>
    </source>
</evidence>
<dbReference type="Gene3D" id="1.20.58.380">
    <property type="entry name" value="Flagellar protein flit"/>
    <property type="match status" value="1"/>
</dbReference>
<dbReference type="Pfam" id="PF05400">
    <property type="entry name" value="FliT"/>
    <property type="match status" value="1"/>
</dbReference>
<accession>A0ABR9B5V3</accession>
<name>A0ABR9B5V3_9RHOO</name>
<evidence type="ECO:0000313" key="6">
    <source>
        <dbReference type="EMBL" id="MBD8501745.1"/>
    </source>
</evidence>
<sequence>MNPQAKPDADGLGEELQAILAELDSRSRAGEWEALPELGQRALSIASELGRSALPDDPAALERRRLVLERLLAGIGSITQIIEPARSKLGEDLSSAQVRSKVNTAYGMPQRTGGA</sequence>
<keyword evidence="6" id="KW-0969">Cilium</keyword>
<evidence type="ECO:0000256" key="3">
    <source>
        <dbReference type="ARBA" id="ARBA00022795"/>
    </source>
</evidence>
<keyword evidence="7" id="KW-1185">Reference proteome</keyword>
<protein>
    <recommendedName>
        <fullName evidence="5">Flagellar protein FliT</fullName>
    </recommendedName>
</protein>
<comment type="caution">
    <text evidence="6">The sequence shown here is derived from an EMBL/GenBank/DDBJ whole genome shotgun (WGS) entry which is preliminary data.</text>
</comment>
<keyword evidence="6" id="KW-0966">Cell projection</keyword>
<proteinExistence type="predicted"/>
<organism evidence="6 7">
    <name type="scientific">Thauera sedimentorum</name>
    <dbReference type="NCBI Taxonomy" id="2767595"/>
    <lineage>
        <taxon>Bacteria</taxon>
        <taxon>Pseudomonadati</taxon>
        <taxon>Pseudomonadota</taxon>
        <taxon>Betaproteobacteria</taxon>
        <taxon>Rhodocyclales</taxon>
        <taxon>Zoogloeaceae</taxon>
        <taxon>Thauera</taxon>
    </lineage>
</organism>
<keyword evidence="4" id="KW-0143">Chaperone</keyword>
<keyword evidence="3" id="KW-1005">Bacterial flagellum biogenesis</keyword>